<gene>
    <name evidence="10" type="ORF">E1293_04460</name>
</gene>
<feature type="transmembrane region" description="Helical" evidence="8">
    <location>
        <begin position="112"/>
        <end position="130"/>
    </location>
</feature>
<feature type="transmembrane region" description="Helical" evidence="8">
    <location>
        <begin position="174"/>
        <end position="193"/>
    </location>
</feature>
<evidence type="ECO:0000313" key="11">
    <source>
        <dbReference type="Proteomes" id="UP000295578"/>
    </source>
</evidence>
<dbReference type="Proteomes" id="UP000295578">
    <property type="component" value="Unassembled WGS sequence"/>
</dbReference>
<evidence type="ECO:0000256" key="5">
    <source>
        <dbReference type="ARBA" id="ARBA00022989"/>
    </source>
</evidence>
<evidence type="ECO:0000256" key="7">
    <source>
        <dbReference type="SAM" id="MobiDB-lite"/>
    </source>
</evidence>
<proteinExistence type="predicted"/>
<reference evidence="10 11" key="1">
    <citation type="submission" date="2019-03" db="EMBL/GenBank/DDBJ databases">
        <title>Draft genome sequences of novel Actinobacteria.</title>
        <authorList>
            <person name="Sahin N."/>
            <person name="Ay H."/>
            <person name="Saygin H."/>
        </authorList>
    </citation>
    <scope>NUCLEOTIDE SEQUENCE [LARGE SCALE GENOMIC DNA]</scope>
    <source>
        <strain evidence="10 11">DSM 45941</strain>
    </source>
</reference>
<evidence type="ECO:0000256" key="3">
    <source>
        <dbReference type="ARBA" id="ARBA00022475"/>
    </source>
</evidence>
<feature type="transmembrane region" description="Helical" evidence="8">
    <location>
        <begin position="199"/>
        <end position="220"/>
    </location>
</feature>
<sequence>MSGSDMRPRAARKRRHAKTGLPERPPGEPAEEPPGTAQGAIGRWRALAVLCFVDFMLVIDETVVNVAMPSMRDGLGLSLSSLAWVADGYWLLYGGFLLLGGRAGDLLGRRRLFLAGLTLFTVASLINGLAPNGTVLILFRAVQGLGAAFTAPTSLALIQILFPESGERTRALGIWGGISGMGGAAGLLLGGALTDLLSWRWIFFINVPIGIAVLLVLPRMIRADPPERSGRFDLPGALTITGGLTALVYAALQAGHNGWGSARTVSMLVAAAVLVAAFVLIERRAENPLIPAAFLRVRTTAVANALALVVPSAFAGTFFILTIYLQTAGGYSALRTGFAYLTLVAGMLIAIPLATQTLVPKLGPRWVLAMGLLIMAAGSLTFVRLPEHASYLSDIVPGLALIGFGAGWTFIPVTIAAVDRAKPEFSGLAAGVFNAALQIGGALALALYVAVAAAWTRHLPGQDALSAQLGGYHAAFLVGAGLSVAAAVGAAVGLRGLRK</sequence>
<dbReference type="EMBL" id="SMKY01000011">
    <property type="protein sequence ID" value="TDD89613.1"/>
    <property type="molecule type" value="Genomic_DNA"/>
</dbReference>
<feature type="transmembrane region" description="Helical" evidence="8">
    <location>
        <begin position="232"/>
        <end position="252"/>
    </location>
</feature>
<comment type="subcellular location">
    <subcellularLocation>
        <location evidence="1">Cell membrane</location>
        <topology evidence="1">Multi-pass membrane protein</topology>
    </subcellularLocation>
</comment>
<evidence type="ECO:0000256" key="2">
    <source>
        <dbReference type="ARBA" id="ARBA00022448"/>
    </source>
</evidence>
<dbReference type="OrthoDB" id="4668943at2"/>
<dbReference type="InterPro" id="IPR020846">
    <property type="entry name" value="MFS_dom"/>
</dbReference>
<evidence type="ECO:0000313" key="10">
    <source>
        <dbReference type="EMBL" id="TDD89613.1"/>
    </source>
</evidence>
<feature type="transmembrane region" description="Helical" evidence="8">
    <location>
        <begin position="366"/>
        <end position="383"/>
    </location>
</feature>
<feature type="transmembrane region" description="Helical" evidence="8">
    <location>
        <begin position="430"/>
        <end position="455"/>
    </location>
</feature>
<evidence type="ECO:0000256" key="1">
    <source>
        <dbReference type="ARBA" id="ARBA00004651"/>
    </source>
</evidence>
<dbReference type="InterPro" id="IPR036259">
    <property type="entry name" value="MFS_trans_sf"/>
</dbReference>
<dbReference type="CDD" id="cd17321">
    <property type="entry name" value="MFS_MMR_MDR_like"/>
    <property type="match status" value="1"/>
</dbReference>
<dbReference type="InterPro" id="IPR004638">
    <property type="entry name" value="EmrB-like"/>
</dbReference>
<keyword evidence="11" id="KW-1185">Reference proteome</keyword>
<feature type="region of interest" description="Disordered" evidence="7">
    <location>
        <begin position="1"/>
        <end position="37"/>
    </location>
</feature>
<feature type="transmembrane region" description="Helical" evidence="8">
    <location>
        <begin position="302"/>
        <end position="325"/>
    </location>
</feature>
<name>A0A4R5BVJ0_9ACTN</name>
<keyword evidence="6 8" id="KW-0472">Membrane</keyword>
<feature type="compositionally biased region" description="Basic residues" evidence="7">
    <location>
        <begin position="9"/>
        <end position="18"/>
    </location>
</feature>
<feature type="transmembrane region" description="Helical" evidence="8">
    <location>
        <begin position="337"/>
        <end position="354"/>
    </location>
</feature>
<dbReference type="RefSeq" id="WP_132194074.1">
    <property type="nucleotide sequence ID" value="NZ_SMKY01000011.1"/>
</dbReference>
<feature type="transmembrane region" description="Helical" evidence="8">
    <location>
        <begin position="264"/>
        <end position="281"/>
    </location>
</feature>
<evidence type="ECO:0000259" key="9">
    <source>
        <dbReference type="PROSITE" id="PS50850"/>
    </source>
</evidence>
<feature type="transmembrane region" description="Helical" evidence="8">
    <location>
        <begin position="142"/>
        <end position="162"/>
    </location>
</feature>
<dbReference type="InterPro" id="IPR011701">
    <property type="entry name" value="MFS"/>
</dbReference>
<dbReference type="Pfam" id="PF07690">
    <property type="entry name" value="MFS_1"/>
    <property type="match status" value="1"/>
</dbReference>
<feature type="transmembrane region" description="Helical" evidence="8">
    <location>
        <begin position="79"/>
        <end position="100"/>
    </location>
</feature>
<dbReference type="GO" id="GO:0005886">
    <property type="term" value="C:plasma membrane"/>
    <property type="evidence" value="ECO:0007669"/>
    <property type="project" value="UniProtKB-SubCell"/>
</dbReference>
<protein>
    <submittedName>
        <fullName evidence="10">DHA2 family efflux MFS transporter permease subunit</fullName>
    </submittedName>
</protein>
<evidence type="ECO:0000256" key="4">
    <source>
        <dbReference type="ARBA" id="ARBA00022692"/>
    </source>
</evidence>
<feature type="transmembrane region" description="Helical" evidence="8">
    <location>
        <begin position="395"/>
        <end position="418"/>
    </location>
</feature>
<organism evidence="10 11">
    <name type="scientific">Actinomadura darangshiensis</name>
    <dbReference type="NCBI Taxonomy" id="705336"/>
    <lineage>
        <taxon>Bacteria</taxon>
        <taxon>Bacillati</taxon>
        <taxon>Actinomycetota</taxon>
        <taxon>Actinomycetes</taxon>
        <taxon>Streptosporangiales</taxon>
        <taxon>Thermomonosporaceae</taxon>
        <taxon>Actinomadura</taxon>
    </lineage>
</organism>
<keyword evidence="4 8" id="KW-0812">Transmembrane</keyword>
<dbReference type="AlphaFoldDB" id="A0A4R5BVJ0"/>
<dbReference type="NCBIfam" id="TIGR00711">
    <property type="entry name" value="efflux_EmrB"/>
    <property type="match status" value="1"/>
</dbReference>
<dbReference type="PRINTS" id="PR01036">
    <property type="entry name" value="TCRTETB"/>
</dbReference>
<dbReference type="PANTHER" id="PTHR42718:SF46">
    <property type="entry name" value="BLR6921 PROTEIN"/>
    <property type="match status" value="1"/>
</dbReference>
<dbReference type="Gene3D" id="1.20.1250.20">
    <property type="entry name" value="MFS general substrate transporter like domains"/>
    <property type="match status" value="1"/>
</dbReference>
<accession>A0A4R5BVJ0</accession>
<feature type="domain" description="Major facilitator superfamily (MFS) profile" evidence="9">
    <location>
        <begin position="46"/>
        <end position="498"/>
    </location>
</feature>
<keyword evidence="3" id="KW-1003">Cell membrane</keyword>
<dbReference type="GO" id="GO:0022857">
    <property type="term" value="F:transmembrane transporter activity"/>
    <property type="evidence" value="ECO:0007669"/>
    <property type="project" value="InterPro"/>
</dbReference>
<comment type="caution">
    <text evidence="10">The sequence shown here is derived from an EMBL/GenBank/DDBJ whole genome shotgun (WGS) entry which is preliminary data.</text>
</comment>
<keyword evidence="5 8" id="KW-1133">Transmembrane helix</keyword>
<evidence type="ECO:0000256" key="8">
    <source>
        <dbReference type="SAM" id="Phobius"/>
    </source>
</evidence>
<evidence type="ECO:0000256" key="6">
    <source>
        <dbReference type="ARBA" id="ARBA00023136"/>
    </source>
</evidence>
<dbReference type="PANTHER" id="PTHR42718">
    <property type="entry name" value="MAJOR FACILITATOR SUPERFAMILY MULTIDRUG TRANSPORTER MFSC"/>
    <property type="match status" value="1"/>
</dbReference>
<keyword evidence="2" id="KW-0813">Transport</keyword>
<feature type="transmembrane region" description="Helical" evidence="8">
    <location>
        <begin position="475"/>
        <end position="494"/>
    </location>
</feature>
<feature type="transmembrane region" description="Helical" evidence="8">
    <location>
        <begin position="46"/>
        <end position="67"/>
    </location>
</feature>
<dbReference type="PROSITE" id="PS50850">
    <property type="entry name" value="MFS"/>
    <property type="match status" value="1"/>
</dbReference>
<dbReference type="SUPFAM" id="SSF103473">
    <property type="entry name" value="MFS general substrate transporter"/>
    <property type="match status" value="1"/>
</dbReference>
<dbReference type="Gene3D" id="1.20.1720.10">
    <property type="entry name" value="Multidrug resistance protein D"/>
    <property type="match status" value="1"/>
</dbReference>